<evidence type="ECO:0000313" key="1">
    <source>
        <dbReference type="EMBL" id="OGE65831.1"/>
    </source>
</evidence>
<evidence type="ECO:0000313" key="2">
    <source>
        <dbReference type="Proteomes" id="UP000178017"/>
    </source>
</evidence>
<protein>
    <submittedName>
        <fullName evidence="1">Uncharacterized protein</fullName>
    </submittedName>
</protein>
<dbReference type="AlphaFoldDB" id="A0A1F5MKC9"/>
<accession>A0A1F5MKC9</accession>
<gene>
    <name evidence="1" type="ORF">A3B49_03465</name>
</gene>
<name>A0A1F5MKC9_9BACT</name>
<proteinExistence type="predicted"/>
<comment type="caution">
    <text evidence="1">The sequence shown here is derived from an EMBL/GenBank/DDBJ whole genome shotgun (WGS) entry which is preliminary data.</text>
</comment>
<dbReference type="EMBL" id="MFDO01000005">
    <property type="protein sequence ID" value="OGE65831.1"/>
    <property type="molecule type" value="Genomic_DNA"/>
</dbReference>
<dbReference type="Proteomes" id="UP000178017">
    <property type="component" value="Unassembled WGS sequence"/>
</dbReference>
<reference evidence="1 2" key="1">
    <citation type="journal article" date="2016" name="Nat. Commun.">
        <title>Thousands of microbial genomes shed light on interconnected biogeochemical processes in an aquifer system.</title>
        <authorList>
            <person name="Anantharaman K."/>
            <person name="Brown C.T."/>
            <person name="Hug L.A."/>
            <person name="Sharon I."/>
            <person name="Castelle C.J."/>
            <person name="Probst A.J."/>
            <person name="Thomas B.C."/>
            <person name="Singh A."/>
            <person name="Wilkins M.J."/>
            <person name="Karaoz U."/>
            <person name="Brodie E.L."/>
            <person name="Williams K.H."/>
            <person name="Hubbard S.S."/>
            <person name="Banfield J.F."/>
        </authorList>
    </citation>
    <scope>NUCLEOTIDE SEQUENCE [LARGE SCALE GENOMIC DNA]</scope>
</reference>
<sequence length="154" mass="17682">MLLEGDRRFWAARVFTDSPQVHPQSRELRPDKEVWNIILTGDKNRPPRATIHYVIEPENSEFALENLWIHLNGNLPDLSAPPLQVRRSIYQILNPDPNNPNIFLADNFCSLARSLKIEFGLAGETLIHIRQKTGSRYPYLINGPQDRAETLEAT</sequence>
<organism evidence="1 2">
    <name type="scientific">Candidatus Daviesbacteria bacterium RIFCSPLOWO2_01_FULL_40_24</name>
    <dbReference type="NCBI Taxonomy" id="1797787"/>
    <lineage>
        <taxon>Bacteria</taxon>
        <taxon>Candidatus Daviesiibacteriota</taxon>
    </lineage>
</organism>